<dbReference type="AlphaFoldDB" id="A0AAD9EBQ7"/>
<comment type="caution">
    <text evidence="1">The sequence shown here is derived from an EMBL/GenBank/DDBJ whole genome shotgun (WGS) entry which is preliminary data.</text>
</comment>
<accession>A0AAD9EBQ7</accession>
<keyword evidence="2" id="KW-1185">Reference proteome</keyword>
<protein>
    <submittedName>
        <fullName evidence="1">Uncharacterized protein</fullName>
    </submittedName>
</protein>
<name>A0AAD9EBQ7_9PEZI</name>
<gene>
    <name evidence="1" type="ORF">CCHR01_12083</name>
</gene>
<proteinExistence type="predicted"/>
<dbReference type="Proteomes" id="UP001243330">
    <property type="component" value="Unassembled WGS sequence"/>
</dbReference>
<evidence type="ECO:0000313" key="1">
    <source>
        <dbReference type="EMBL" id="KAK1845279.1"/>
    </source>
</evidence>
<reference evidence="1" key="1">
    <citation type="submission" date="2023-01" db="EMBL/GenBank/DDBJ databases">
        <title>Colletotrichum chrysophilum M932 genome sequence.</title>
        <authorList>
            <person name="Baroncelli R."/>
        </authorList>
    </citation>
    <scope>NUCLEOTIDE SEQUENCE</scope>
    <source>
        <strain evidence="1">M932</strain>
    </source>
</reference>
<organism evidence="1 2">
    <name type="scientific">Colletotrichum chrysophilum</name>
    <dbReference type="NCBI Taxonomy" id="1836956"/>
    <lineage>
        <taxon>Eukaryota</taxon>
        <taxon>Fungi</taxon>
        <taxon>Dikarya</taxon>
        <taxon>Ascomycota</taxon>
        <taxon>Pezizomycotina</taxon>
        <taxon>Sordariomycetes</taxon>
        <taxon>Hypocreomycetidae</taxon>
        <taxon>Glomerellales</taxon>
        <taxon>Glomerellaceae</taxon>
        <taxon>Colletotrichum</taxon>
        <taxon>Colletotrichum gloeosporioides species complex</taxon>
    </lineage>
</organism>
<evidence type="ECO:0000313" key="2">
    <source>
        <dbReference type="Proteomes" id="UP001243330"/>
    </source>
</evidence>
<sequence length="245" mass="26084">MQIAATQAGRVDAVREVDMEAGGQGAQVQKIYTIRQVDRRRTMVHHKTAHHLDMQPGSHGHARNQPLYCSGVGESLAAAEGAGFRPTSAKVEQGHATPHSANRKSADMGSPLMDTICRCGGPVEGLGSEFDDGYLPGRTCLAQENIVHDDGALSVAENGYMGRRAEGWAVLEDVWVGTEWAAGIWEDEHTTDAHAPRANDRPGDLTSVAMRLPGSSAFTTSSEPYLLVGSTKVAAGGEQDEPGLR</sequence>
<dbReference type="EMBL" id="JAQOWY010000278">
    <property type="protein sequence ID" value="KAK1845279.1"/>
    <property type="molecule type" value="Genomic_DNA"/>
</dbReference>